<dbReference type="AlphaFoldDB" id="A0A1I7WAZ9"/>
<dbReference type="Proteomes" id="UP000095283">
    <property type="component" value="Unplaced"/>
</dbReference>
<name>A0A1I7WAZ9_HETBA</name>
<evidence type="ECO:0000313" key="1">
    <source>
        <dbReference type="Proteomes" id="UP000095283"/>
    </source>
</evidence>
<reference evidence="2" key="1">
    <citation type="submission" date="2016-11" db="UniProtKB">
        <authorList>
            <consortium name="WormBaseParasite"/>
        </authorList>
    </citation>
    <scope>IDENTIFICATION</scope>
</reference>
<accession>A0A1I7WAZ9</accession>
<keyword evidence="1" id="KW-1185">Reference proteome</keyword>
<protein>
    <submittedName>
        <fullName evidence="2">Ovule protein</fullName>
    </submittedName>
</protein>
<organism evidence="1 2">
    <name type="scientific">Heterorhabditis bacteriophora</name>
    <name type="common">Entomopathogenic nematode worm</name>
    <dbReference type="NCBI Taxonomy" id="37862"/>
    <lineage>
        <taxon>Eukaryota</taxon>
        <taxon>Metazoa</taxon>
        <taxon>Ecdysozoa</taxon>
        <taxon>Nematoda</taxon>
        <taxon>Chromadorea</taxon>
        <taxon>Rhabditida</taxon>
        <taxon>Rhabditina</taxon>
        <taxon>Rhabditomorpha</taxon>
        <taxon>Strongyloidea</taxon>
        <taxon>Heterorhabditidae</taxon>
        <taxon>Heterorhabditis</taxon>
    </lineage>
</organism>
<sequence>MEFKILSIASTISIPMNLQCQKTIEQRKFCSWSQKCDLIFTWKYSRGFAQPDVLRLSQSDISYRSRRVSCVPRNNFSHFLGNLFQFMKFSNT</sequence>
<evidence type="ECO:0000313" key="2">
    <source>
        <dbReference type="WBParaSite" id="Hba_01874"/>
    </source>
</evidence>
<proteinExistence type="predicted"/>
<dbReference type="WBParaSite" id="Hba_01874">
    <property type="protein sequence ID" value="Hba_01874"/>
    <property type="gene ID" value="Hba_01874"/>
</dbReference>